<dbReference type="AlphaFoldDB" id="A0AA88LNL5"/>
<proteinExistence type="predicted"/>
<feature type="region of interest" description="Disordered" evidence="1">
    <location>
        <begin position="1"/>
        <end position="58"/>
    </location>
</feature>
<gene>
    <name evidence="2" type="ORF">Q5P01_026170</name>
</gene>
<sequence>MKEGTSKRVEGVECGRSGVMSGGTDDSRYCQDPSGSPGVTWEQAKQGERGEEEEEEEGSLLLCSSTVCVRTQQLQAQLSLSWPCSGSPRRPGESPPPQLQPRKDASSLWRNGGVQPTH</sequence>
<feature type="region of interest" description="Disordered" evidence="1">
    <location>
        <begin position="81"/>
        <end position="118"/>
    </location>
</feature>
<name>A0AA88LNL5_CHASR</name>
<accession>A0AA88LNL5</accession>
<evidence type="ECO:0000256" key="1">
    <source>
        <dbReference type="SAM" id="MobiDB-lite"/>
    </source>
</evidence>
<keyword evidence="3" id="KW-1185">Reference proteome</keyword>
<feature type="compositionally biased region" description="Basic and acidic residues" evidence="1">
    <location>
        <begin position="1"/>
        <end position="13"/>
    </location>
</feature>
<protein>
    <submittedName>
        <fullName evidence="2">Uncharacterized protein</fullName>
    </submittedName>
</protein>
<evidence type="ECO:0000313" key="3">
    <source>
        <dbReference type="Proteomes" id="UP001187415"/>
    </source>
</evidence>
<dbReference type="Proteomes" id="UP001187415">
    <property type="component" value="Unassembled WGS sequence"/>
</dbReference>
<comment type="caution">
    <text evidence="2">The sequence shown here is derived from an EMBL/GenBank/DDBJ whole genome shotgun (WGS) entry which is preliminary data.</text>
</comment>
<organism evidence="2 3">
    <name type="scientific">Channa striata</name>
    <name type="common">Snakehead murrel</name>
    <name type="synonym">Ophicephalus striatus</name>
    <dbReference type="NCBI Taxonomy" id="64152"/>
    <lineage>
        <taxon>Eukaryota</taxon>
        <taxon>Metazoa</taxon>
        <taxon>Chordata</taxon>
        <taxon>Craniata</taxon>
        <taxon>Vertebrata</taxon>
        <taxon>Euteleostomi</taxon>
        <taxon>Actinopterygii</taxon>
        <taxon>Neopterygii</taxon>
        <taxon>Teleostei</taxon>
        <taxon>Neoteleostei</taxon>
        <taxon>Acanthomorphata</taxon>
        <taxon>Anabantaria</taxon>
        <taxon>Anabantiformes</taxon>
        <taxon>Channoidei</taxon>
        <taxon>Channidae</taxon>
        <taxon>Channa</taxon>
    </lineage>
</organism>
<dbReference type="EMBL" id="JAUPFM010000022">
    <property type="protein sequence ID" value="KAK2815703.1"/>
    <property type="molecule type" value="Genomic_DNA"/>
</dbReference>
<evidence type="ECO:0000313" key="2">
    <source>
        <dbReference type="EMBL" id="KAK2815703.1"/>
    </source>
</evidence>
<reference evidence="2" key="1">
    <citation type="submission" date="2023-07" db="EMBL/GenBank/DDBJ databases">
        <title>Chromosome-level Genome Assembly of Striped Snakehead (Channa striata).</title>
        <authorList>
            <person name="Liu H."/>
        </authorList>
    </citation>
    <scope>NUCLEOTIDE SEQUENCE</scope>
    <source>
        <strain evidence="2">Gz</strain>
        <tissue evidence="2">Muscle</tissue>
    </source>
</reference>